<sequence length="91" mass="10710">MLVLFCFISVIKVQCTLCHSSAGNCIPLKSWPCKIQLSFNIHAFVPLRKYFCHFFVLQNYNMIQGVYRLNCHKRVISVCHFISFYIAIFKQ</sequence>
<feature type="chain" id="PRO_5034316361" description="Secreted protein" evidence="1">
    <location>
        <begin position="19"/>
        <end position="91"/>
    </location>
</feature>
<keyword evidence="1" id="KW-0732">Signal</keyword>
<name>A0A8D2K8G6_THEGE</name>
<organism evidence="2 3">
    <name type="scientific">Theropithecus gelada</name>
    <name type="common">Gelada baboon</name>
    <dbReference type="NCBI Taxonomy" id="9565"/>
    <lineage>
        <taxon>Eukaryota</taxon>
        <taxon>Metazoa</taxon>
        <taxon>Chordata</taxon>
        <taxon>Craniata</taxon>
        <taxon>Vertebrata</taxon>
        <taxon>Euteleostomi</taxon>
        <taxon>Mammalia</taxon>
        <taxon>Eutheria</taxon>
        <taxon>Euarchontoglires</taxon>
        <taxon>Primates</taxon>
        <taxon>Haplorrhini</taxon>
        <taxon>Catarrhini</taxon>
        <taxon>Cercopithecidae</taxon>
        <taxon>Cercopithecinae</taxon>
        <taxon>Theropithecus</taxon>
    </lineage>
</organism>
<proteinExistence type="predicted"/>
<dbReference type="Proteomes" id="UP000694411">
    <property type="component" value="Chromosome 11"/>
</dbReference>
<dbReference type="AlphaFoldDB" id="A0A8D2K8G6"/>
<feature type="signal peptide" evidence="1">
    <location>
        <begin position="1"/>
        <end position="18"/>
    </location>
</feature>
<reference evidence="2" key="1">
    <citation type="submission" date="2018-05" db="EMBL/GenBank/DDBJ databases">
        <title>Whole genome of Theropithecus gelada.</title>
        <authorList>
            <person name="Chiou K.L."/>
            <person name="Snyder-Mackler N."/>
        </authorList>
    </citation>
    <scope>NUCLEOTIDE SEQUENCE [LARGE SCALE GENOMIC DNA]</scope>
</reference>
<evidence type="ECO:0000256" key="1">
    <source>
        <dbReference type="SAM" id="SignalP"/>
    </source>
</evidence>
<evidence type="ECO:0008006" key="4">
    <source>
        <dbReference type="Google" id="ProtNLM"/>
    </source>
</evidence>
<reference evidence="2" key="3">
    <citation type="submission" date="2025-09" db="UniProtKB">
        <authorList>
            <consortium name="Ensembl"/>
        </authorList>
    </citation>
    <scope>IDENTIFICATION</scope>
</reference>
<accession>A0A8D2K8G6</accession>
<protein>
    <recommendedName>
        <fullName evidence="4">Secreted protein</fullName>
    </recommendedName>
</protein>
<evidence type="ECO:0000313" key="3">
    <source>
        <dbReference type="Proteomes" id="UP000694411"/>
    </source>
</evidence>
<reference evidence="2" key="2">
    <citation type="submission" date="2025-08" db="UniProtKB">
        <authorList>
            <consortium name="Ensembl"/>
        </authorList>
    </citation>
    <scope>IDENTIFICATION</scope>
</reference>
<evidence type="ECO:0000313" key="2">
    <source>
        <dbReference type="Ensembl" id="ENSTGEP00000032082.1"/>
    </source>
</evidence>
<keyword evidence="3" id="KW-1185">Reference proteome</keyword>
<dbReference type="Ensembl" id="ENSTGET00000038109.1">
    <property type="protein sequence ID" value="ENSTGEP00000032082.1"/>
    <property type="gene ID" value="ENSTGEG00000025660.1"/>
</dbReference>